<reference evidence="2 3" key="1">
    <citation type="journal article" date="2016" name="Nat. Commun.">
        <title>Thousands of microbial genomes shed light on interconnected biogeochemical processes in an aquifer system.</title>
        <authorList>
            <person name="Anantharaman K."/>
            <person name="Brown C.T."/>
            <person name="Hug L.A."/>
            <person name="Sharon I."/>
            <person name="Castelle C.J."/>
            <person name="Probst A.J."/>
            <person name="Thomas B.C."/>
            <person name="Singh A."/>
            <person name="Wilkins M.J."/>
            <person name="Karaoz U."/>
            <person name="Brodie E.L."/>
            <person name="Williams K.H."/>
            <person name="Hubbard S.S."/>
            <person name="Banfield J.F."/>
        </authorList>
    </citation>
    <scope>NUCLEOTIDE SEQUENCE [LARGE SCALE GENOMIC DNA]</scope>
</reference>
<dbReference type="InterPro" id="IPR011009">
    <property type="entry name" value="Kinase-like_dom_sf"/>
</dbReference>
<feature type="domain" description="Aminoglycoside phosphotransferase" evidence="1">
    <location>
        <begin position="65"/>
        <end position="274"/>
    </location>
</feature>
<sequence>MDTEPIVDQQFMENFFRSHLELLGASELLGLKILRHDPTKVFDRRVVLVKYELAIRKPDGSVEELILRGSKGPDDKRIKAFHIMDNLARHGFLESAYSVPRPIGYFPEYGLLLYVNIPGTTMMVRMESGKDRLAEITRGAIEWLIQFNNKKPHGVLEAKFQWEKEREIFSRLVETVCNKYKTQCPRIQAAVEVLLRQEKELLDESQFTLVHGDFQPNNIILTERGVAVIDFNDAFFFDELYDLAYFVTQVRFMLQRFSRQTLDPLLASLVNHYCAARQIPEDETTEKKLALFTAKSLLSIKALTTHEQGEKILEEIETYAKKTI</sequence>
<dbReference type="InterPro" id="IPR002575">
    <property type="entry name" value="Aminoglycoside_PTrfase"/>
</dbReference>
<protein>
    <recommendedName>
        <fullName evidence="1">Aminoglycoside phosphotransferase domain-containing protein</fullName>
    </recommendedName>
</protein>
<dbReference type="AlphaFoldDB" id="A0A1F5PGB4"/>
<accession>A0A1F5PGB4</accession>
<dbReference type="Gene3D" id="3.90.1200.10">
    <property type="match status" value="1"/>
</dbReference>
<evidence type="ECO:0000313" key="2">
    <source>
        <dbReference type="EMBL" id="OGE88941.1"/>
    </source>
</evidence>
<dbReference type="EMBL" id="MFEO01000027">
    <property type="protein sequence ID" value="OGE88941.1"/>
    <property type="molecule type" value="Genomic_DNA"/>
</dbReference>
<dbReference type="SUPFAM" id="SSF56112">
    <property type="entry name" value="Protein kinase-like (PK-like)"/>
    <property type="match status" value="1"/>
</dbReference>
<name>A0A1F5PGB4_9BACT</name>
<dbReference type="STRING" id="1817828.A2722_04310"/>
<dbReference type="Proteomes" id="UP000178377">
    <property type="component" value="Unassembled WGS sequence"/>
</dbReference>
<organism evidence="2 3">
    <name type="scientific">Candidatus Doudnabacteria bacterium RIFCSPHIGHO2_01_FULL_50_11</name>
    <dbReference type="NCBI Taxonomy" id="1817828"/>
    <lineage>
        <taxon>Bacteria</taxon>
        <taxon>Candidatus Doudnaibacteriota</taxon>
    </lineage>
</organism>
<proteinExistence type="predicted"/>
<evidence type="ECO:0000259" key="1">
    <source>
        <dbReference type="Pfam" id="PF01636"/>
    </source>
</evidence>
<gene>
    <name evidence="2" type="ORF">A2722_04310</name>
</gene>
<evidence type="ECO:0000313" key="3">
    <source>
        <dbReference type="Proteomes" id="UP000178377"/>
    </source>
</evidence>
<dbReference type="Pfam" id="PF01636">
    <property type="entry name" value="APH"/>
    <property type="match status" value="1"/>
</dbReference>
<comment type="caution">
    <text evidence="2">The sequence shown here is derived from an EMBL/GenBank/DDBJ whole genome shotgun (WGS) entry which is preliminary data.</text>
</comment>